<dbReference type="InterPro" id="IPR006527">
    <property type="entry name" value="F-box-assoc_dom_typ1"/>
</dbReference>
<dbReference type="AlphaFoldDB" id="A0A1S2XYA9"/>
<reference evidence="4" key="2">
    <citation type="submission" date="2025-08" db="UniProtKB">
        <authorList>
            <consortium name="RefSeq"/>
        </authorList>
    </citation>
    <scope>IDENTIFICATION</scope>
    <source>
        <tissue evidence="4">Etiolated seedlings</tissue>
    </source>
</reference>
<feature type="compositionally biased region" description="Polar residues" evidence="1">
    <location>
        <begin position="29"/>
        <end position="45"/>
    </location>
</feature>
<reference evidence="3" key="1">
    <citation type="journal article" date="2013" name="Nat. Biotechnol.">
        <title>Draft genome sequence of chickpea (Cicer arietinum) provides a resource for trait improvement.</title>
        <authorList>
            <person name="Varshney R.K."/>
            <person name="Song C."/>
            <person name="Saxena R.K."/>
            <person name="Azam S."/>
            <person name="Yu S."/>
            <person name="Sharpe A.G."/>
            <person name="Cannon S."/>
            <person name="Baek J."/>
            <person name="Rosen B.D."/>
            <person name="Tar'an B."/>
            <person name="Millan T."/>
            <person name="Zhang X."/>
            <person name="Ramsay L.D."/>
            <person name="Iwata A."/>
            <person name="Wang Y."/>
            <person name="Nelson W."/>
            <person name="Farmer A.D."/>
            <person name="Gaur P.M."/>
            <person name="Soderlund C."/>
            <person name="Penmetsa R.V."/>
            <person name="Xu C."/>
            <person name="Bharti A.K."/>
            <person name="He W."/>
            <person name="Winter P."/>
            <person name="Zhao S."/>
            <person name="Hane J.K."/>
            <person name="Carrasquilla-Garcia N."/>
            <person name="Condie J.A."/>
            <person name="Upadhyaya H.D."/>
            <person name="Luo M.C."/>
            <person name="Thudi M."/>
            <person name="Gowda C.L."/>
            <person name="Singh N.P."/>
            <person name="Lichtenzveig J."/>
            <person name="Gali K.K."/>
            <person name="Rubio J."/>
            <person name="Nadarajan N."/>
            <person name="Dolezel J."/>
            <person name="Bansal K.C."/>
            <person name="Xu X."/>
            <person name="Edwards D."/>
            <person name="Zhang G."/>
            <person name="Kahl G."/>
            <person name="Gil J."/>
            <person name="Singh K.B."/>
            <person name="Datta S.K."/>
            <person name="Jackson S.A."/>
            <person name="Wang J."/>
            <person name="Cook D.R."/>
        </authorList>
    </citation>
    <scope>NUCLEOTIDE SEQUENCE [LARGE SCALE GENOMIC DNA]</scope>
    <source>
        <strain evidence="3">cv. CDC Frontier</strain>
    </source>
</reference>
<dbReference type="PANTHER" id="PTHR31672:SF13">
    <property type="entry name" value="F-BOX PROTEIN CPR30-LIKE"/>
    <property type="match status" value="1"/>
</dbReference>
<dbReference type="OrthoDB" id="1425577at2759"/>
<sequence length="412" mass="47999">MGDDDNVQTKRRNQTRRSRTRHGNRRQNDTVSTQSVPETAANNPTPILPDEIISEILVRVPVRSLLQFRCVCKSWKTLISDPHFAKNQLQLSTEYPQLFSHYFSRVQWKIISYDVESLLENQSIRSNPIEPYTFTMMQNYQVIGSCNGLLCLYDLRQCYVVLWNPCLNLKSKRSPTTMNLYGDFENISYHGFGYDQENDKYKVLLTVYNFMKYGKSVALIFTSGAKSWKKIKNLPCDLDNFRFDACSGRFVSGTLNWIVKKYINSDEEAIISFDVKNETYGEVLLPQLDGDNISNLMLDVVSNCLCLCFDYKETESVVWVMKEYGVAESWTKLIIIPHMTFTSRRRWNVTMWPIFIDTSFPSEIGAVLVNTMRSKLVLYNICKDRTRHPKISSMILIDELQIYHESLITPRW</sequence>
<dbReference type="InterPro" id="IPR036047">
    <property type="entry name" value="F-box-like_dom_sf"/>
</dbReference>
<dbReference type="SMART" id="SM00256">
    <property type="entry name" value="FBOX"/>
    <property type="match status" value="1"/>
</dbReference>
<protein>
    <submittedName>
        <fullName evidence="4">F-box/kelch-repeat protein At3g23880-like</fullName>
    </submittedName>
</protein>
<dbReference type="STRING" id="3827.A0A1S2XYA9"/>
<gene>
    <name evidence="4" type="primary">LOC101506618</name>
</gene>
<feature type="compositionally biased region" description="Basic residues" evidence="1">
    <location>
        <begin position="9"/>
        <end position="25"/>
    </location>
</feature>
<dbReference type="InterPro" id="IPR050796">
    <property type="entry name" value="SCF_F-box_component"/>
</dbReference>
<dbReference type="InterPro" id="IPR001810">
    <property type="entry name" value="F-box_dom"/>
</dbReference>
<dbReference type="Pfam" id="PF00646">
    <property type="entry name" value="F-box"/>
    <property type="match status" value="1"/>
</dbReference>
<evidence type="ECO:0000313" key="4">
    <source>
        <dbReference type="RefSeq" id="XP_004496418.1"/>
    </source>
</evidence>
<name>A0A1S2XYA9_CICAR</name>
<dbReference type="PROSITE" id="PS50181">
    <property type="entry name" value="FBOX"/>
    <property type="match status" value="1"/>
</dbReference>
<dbReference type="PaxDb" id="3827-XP_004496418.1"/>
<proteinExistence type="predicted"/>
<evidence type="ECO:0000313" key="3">
    <source>
        <dbReference type="Proteomes" id="UP000087171"/>
    </source>
</evidence>
<dbReference type="KEGG" id="cam:101506618"/>
<organism evidence="3 4">
    <name type="scientific">Cicer arietinum</name>
    <name type="common">Chickpea</name>
    <name type="synonym">Garbanzo</name>
    <dbReference type="NCBI Taxonomy" id="3827"/>
    <lineage>
        <taxon>Eukaryota</taxon>
        <taxon>Viridiplantae</taxon>
        <taxon>Streptophyta</taxon>
        <taxon>Embryophyta</taxon>
        <taxon>Tracheophyta</taxon>
        <taxon>Spermatophyta</taxon>
        <taxon>Magnoliopsida</taxon>
        <taxon>eudicotyledons</taxon>
        <taxon>Gunneridae</taxon>
        <taxon>Pentapetalae</taxon>
        <taxon>rosids</taxon>
        <taxon>fabids</taxon>
        <taxon>Fabales</taxon>
        <taxon>Fabaceae</taxon>
        <taxon>Papilionoideae</taxon>
        <taxon>50 kb inversion clade</taxon>
        <taxon>NPAAA clade</taxon>
        <taxon>Hologalegina</taxon>
        <taxon>IRL clade</taxon>
        <taxon>Cicereae</taxon>
        <taxon>Cicer</taxon>
    </lineage>
</organism>
<feature type="region of interest" description="Disordered" evidence="1">
    <location>
        <begin position="1"/>
        <end position="45"/>
    </location>
</feature>
<keyword evidence="3" id="KW-1185">Reference proteome</keyword>
<dbReference type="RefSeq" id="XP_004496418.1">
    <property type="nucleotide sequence ID" value="XM_004496361.3"/>
</dbReference>
<feature type="domain" description="F-box" evidence="2">
    <location>
        <begin position="42"/>
        <end position="88"/>
    </location>
</feature>
<dbReference type="eggNOG" id="ENOG502QUVH">
    <property type="taxonomic scope" value="Eukaryota"/>
</dbReference>
<dbReference type="Proteomes" id="UP000087171">
    <property type="component" value="Chromosome Ca4"/>
</dbReference>
<accession>A0A1S2XYA9</accession>
<dbReference type="GeneID" id="101506618"/>
<evidence type="ECO:0000256" key="1">
    <source>
        <dbReference type="SAM" id="MobiDB-lite"/>
    </source>
</evidence>
<dbReference type="PANTHER" id="PTHR31672">
    <property type="entry name" value="BNACNNG10540D PROTEIN"/>
    <property type="match status" value="1"/>
</dbReference>
<dbReference type="SUPFAM" id="SSF81383">
    <property type="entry name" value="F-box domain"/>
    <property type="match status" value="1"/>
</dbReference>
<dbReference type="Gene3D" id="1.20.1280.50">
    <property type="match status" value="1"/>
</dbReference>
<dbReference type="InterPro" id="IPR017451">
    <property type="entry name" value="F-box-assoc_interact_dom"/>
</dbReference>
<dbReference type="Pfam" id="PF07734">
    <property type="entry name" value="FBA_1"/>
    <property type="match status" value="1"/>
</dbReference>
<dbReference type="CDD" id="cd22157">
    <property type="entry name" value="F-box_AtFBW1-like"/>
    <property type="match status" value="1"/>
</dbReference>
<evidence type="ECO:0000259" key="2">
    <source>
        <dbReference type="PROSITE" id="PS50181"/>
    </source>
</evidence>
<dbReference type="NCBIfam" id="TIGR01640">
    <property type="entry name" value="F_box_assoc_1"/>
    <property type="match status" value="1"/>
</dbReference>